<dbReference type="Proteomes" id="UP000218505">
    <property type="component" value="Chromosome"/>
</dbReference>
<protein>
    <submittedName>
        <fullName evidence="1">Uncharacterized protein</fullName>
    </submittedName>
</protein>
<organism evidence="1 2">
    <name type="scientific">Actinosynnema pretiosum</name>
    <dbReference type="NCBI Taxonomy" id="42197"/>
    <lineage>
        <taxon>Bacteria</taxon>
        <taxon>Bacillati</taxon>
        <taxon>Actinomycetota</taxon>
        <taxon>Actinomycetes</taxon>
        <taxon>Pseudonocardiales</taxon>
        <taxon>Pseudonocardiaceae</taxon>
        <taxon>Actinosynnema</taxon>
    </lineage>
</organism>
<reference evidence="1" key="1">
    <citation type="submission" date="2017-09" db="EMBL/GenBank/DDBJ databases">
        <title>Complete Genome Sequence of ansamitocin-producing Bacterium Actinosynnema pretiosum X47.</title>
        <authorList>
            <person name="Cao G."/>
            <person name="Zong G."/>
            <person name="Zhong C."/>
            <person name="Fu J."/>
        </authorList>
    </citation>
    <scope>NUCLEOTIDE SEQUENCE [LARGE SCALE GENOMIC DNA]</scope>
    <source>
        <strain evidence="1">X47</strain>
    </source>
</reference>
<proteinExistence type="predicted"/>
<dbReference type="AlphaFoldDB" id="A0A290Z060"/>
<sequence>MHVDLGTSEASPTSALLDAAAAMTPDGWSGVERVGVSAVARWSAGPAPTTGVTSLELTATPLSAFQWTPPA</sequence>
<dbReference type="KEGG" id="apre:CNX65_02770"/>
<gene>
    <name evidence="1" type="ORF">CNX65_02770</name>
</gene>
<keyword evidence="2" id="KW-1185">Reference proteome</keyword>
<dbReference type="EMBL" id="CP023445">
    <property type="protein sequence ID" value="ATE52349.1"/>
    <property type="molecule type" value="Genomic_DNA"/>
</dbReference>
<accession>A0A290Z060</accession>
<evidence type="ECO:0000313" key="2">
    <source>
        <dbReference type="Proteomes" id="UP000218505"/>
    </source>
</evidence>
<evidence type="ECO:0000313" key="1">
    <source>
        <dbReference type="EMBL" id="ATE52349.1"/>
    </source>
</evidence>
<name>A0A290Z060_9PSEU</name>